<feature type="transmembrane region" description="Helical" evidence="2">
    <location>
        <begin position="480"/>
        <end position="504"/>
    </location>
</feature>
<keyword evidence="4" id="KW-1185">Reference proteome</keyword>
<feature type="region of interest" description="Disordered" evidence="1">
    <location>
        <begin position="368"/>
        <end position="391"/>
    </location>
</feature>
<evidence type="ECO:0000256" key="1">
    <source>
        <dbReference type="SAM" id="MobiDB-lite"/>
    </source>
</evidence>
<comment type="caution">
    <text evidence="3">The sequence shown here is derived from an EMBL/GenBank/DDBJ whole genome shotgun (WGS) entry which is preliminary data.</text>
</comment>
<feature type="transmembrane region" description="Helical" evidence="2">
    <location>
        <begin position="209"/>
        <end position="233"/>
    </location>
</feature>
<protein>
    <submittedName>
        <fullName evidence="3">Uncharacterized protein</fullName>
    </submittedName>
</protein>
<feature type="compositionally biased region" description="Pro residues" evidence="1">
    <location>
        <begin position="382"/>
        <end position="391"/>
    </location>
</feature>
<feature type="transmembrane region" description="Helical" evidence="2">
    <location>
        <begin position="245"/>
        <end position="262"/>
    </location>
</feature>
<dbReference type="AlphaFoldDB" id="A0AAD7MPW0"/>
<name>A0AAD7MPW0_9AGAR</name>
<keyword evidence="2" id="KW-1133">Transmembrane helix</keyword>
<dbReference type="Proteomes" id="UP001215598">
    <property type="component" value="Unassembled WGS sequence"/>
</dbReference>
<evidence type="ECO:0000313" key="3">
    <source>
        <dbReference type="EMBL" id="KAJ7725801.1"/>
    </source>
</evidence>
<gene>
    <name evidence="3" type="ORF">B0H16DRAFT_1895009</name>
</gene>
<keyword evidence="2" id="KW-0812">Transmembrane</keyword>
<evidence type="ECO:0000313" key="4">
    <source>
        <dbReference type="Proteomes" id="UP001215598"/>
    </source>
</evidence>
<reference evidence="3" key="1">
    <citation type="submission" date="2023-03" db="EMBL/GenBank/DDBJ databases">
        <title>Massive genome expansion in bonnet fungi (Mycena s.s.) driven by repeated elements and novel gene families across ecological guilds.</title>
        <authorList>
            <consortium name="Lawrence Berkeley National Laboratory"/>
            <person name="Harder C.B."/>
            <person name="Miyauchi S."/>
            <person name="Viragh M."/>
            <person name="Kuo A."/>
            <person name="Thoen E."/>
            <person name="Andreopoulos B."/>
            <person name="Lu D."/>
            <person name="Skrede I."/>
            <person name="Drula E."/>
            <person name="Henrissat B."/>
            <person name="Morin E."/>
            <person name="Kohler A."/>
            <person name="Barry K."/>
            <person name="LaButti K."/>
            <person name="Morin E."/>
            <person name="Salamov A."/>
            <person name="Lipzen A."/>
            <person name="Mereny Z."/>
            <person name="Hegedus B."/>
            <person name="Baldrian P."/>
            <person name="Stursova M."/>
            <person name="Weitz H."/>
            <person name="Taylor A."/>
            <person name="Grigoriev I.V."/>
            <person name="Nagy L.G."/>
            <person name="Martin F."/>
            <person name="Kauserud H."/>
        </authorList>
    </citation>
    <scope>NUCLEOTIDE SEQUENCE</scope>
    <source>
        <strain evidence="3">CBHHK182m</strain>
    </source>
</reference>
<feature type="transmembrane region" description="Helical" evidence="2">
    <location>
        <begin position="623"/>
        <end position="644"/>
    </location>
</feature>
<organism evidence="3 4">
    <name type="scientific">Mycena metata</name>
    <dbReference type="NCBI Taxonomy" id="1033252"/>
    <lineage>
        <taxon>Eukaryota</taxon>
        <taxon>Fungi</taxon>
        <taxon>Dikarya</taxon>
        <taxon>Basidiomycota</taxon>
        <taxon>Agaricomycotina</taxon>
        <taxon>Agaricomycetes</taxon>
        <taxon>Agaricomycetidae</taxon>
        <taxon>Agaricales</taxon>
        <taxon>Marasmiineae</taxon>
        <taxon>Mycenaceae</taxon>
        <taxon>Mycena</taxon>
    </lineage>
</organism>
<feature type="transmembrane region" description="Helical" evidence="2">
    <location>
        <begin position="516"/>
        <end position="536"/>
    </location>
</feature>
<accession>A0AAD7MPW0</accession>
<proteinExistence type="predicted"/>
<evidence type="ECO:0000256" key="2">
    <source>
        <dbReference type="SAM" id="Phobius"/>
    </source>
</evidence>
<feature type="transmembrane region" description="Helical" evidence="2">
    <location>
        <begin position="103"/>
        <end position="125"/>
    </location>
</feature>
<keyword evidence="2" id="KW-0472">Membrane</keyword>
<sequence>MGSSLSTHYVASWQQECAARFNCTSPGLVDINALGISCNTTIQAAPEVWGITFRACEESCGMDVLRQDINFADATIPLTTWLLPWLALIAQLPFEASDAWTDILSAFLCVGSPALATYSLSLTVFNRRYITARFQALKRRVERETGPEYHFMASRVEHAAYILRESQQCPIRANQRRGELANLTSLNNPDRQDFWELAAKDLKNTRRGFTYSFGAQVFLAFVTYLISFIAAVVDSLGSPDVGLQFASSTVWSWMFPIVYGYIKVGSQYEAGCVEAALANNRIIIGPNAGGDTHGYQKGLRPNADLYKPLAPPSDPESEVLPPNLPAEATPAIPLHQMAGRVPDEDATVQPVASTDGTQLRQRLLVPPHHDEAARSETTLASAPPPPDRPLLPPTWSAFDIRGVEQQEGPIFNYGRLFTWFAVTAHVENGFDAAIASFQRGAPIPKTTAEAARCCNWKESQDLTAFIAWSEVPGAVIKQMWMAAIAAVILQWGTTGAAVFVAYWTPAIGIGCRSGSYLIYGIAATLSWIILVFSHLLSHEAMRRLERNPNHRPGFLWFLAVATRLFGKTLAICNAMWLIASSVMEDIGYFQTCWCQTDAYQYHQSGWTPVFKGQQDLRDVAQGIWIGGFIWSVTVCLIVGAFFHAGRKSHS</sequence>
<feature type="transmembrane region" description="Helical" evidence="2">
    <location>
        <begin position="71"/>
        <end position="91"/>
    </location>
</feature>
<feature type="transmembrane region" description="Helical" evidence="2">
    <location>
        <begin position="556"/>
        <end position="579"/>
    </location>
</feature>
<dbReference type="EMBL" id="JARKIB010000191">
    <property type="protein sequence ID" value="KAJ7725801.1"/>
    <property type="molecule type" value="Genomic_DNA"/>
</dbReference>